<proteinExistence type="predicted"/>
<name>A0A4Y2MVI8_ARAVE</name>
<evidence type="ECO:0000313" key="1">
    <source>
        <dbReference type="EMBL" id="GBN29666.1"/>
    </source>
</evidence>
<dbReference type="EMBL" id="BGPR01007806">
    <property type="protein sequence ID" value="GBN29666.1"/>
    <property type="molecule type" value="Genomic_DNA"/>
</dbReference>
<evidence type="ECO:0000313" key="2">
    <source>
        <dbReference type="Proteomes" id="UP000499080"/>
    </source>
</evidence>
<protein>
    <submittedName>
        <fullName evidence="1">Uncharacterized protein</fullName>
    </submittedName>
</protein>
<sequence length="48" mass="5335">MDSSSKEDSEKISAKKMMAISRTKPQTCASMRSLLDSGQRGYLQHVTD</sequence>
<organism evidence="1 2">
    <name type="scientific">Araneus ventricosus</name>
    <name type="common">Orbweaver spider</name>
    <name type="synonym">Epeira ventricosa</name>
    <dbReference type="NCBI Taxonomy" id="182803"/>
    <lineage>
        <taxon>Eukaryota</taxon>
        <taxon>Metazoa</taxon>
        <taxon>Ecdysozoa</taxon>
        <taxon>Arthropoda</taxon>
        <taxon>Chelicerata</taxon>
        <taxon>Arachnida</taxon>
        <taxon>Araneae</taxon>
        <taxon>Araneomorphae</taxon>
        <taxon>Entelegynae</taxon>
        <taxon>Araneoidea</taxon>
        <taxon>Araneidae</taxon>
        <taxon>Araneus</taxon>
    </lineage>
</organism>
<feature type="non-terminal residue" evidence="1">
    <location>
        <position position="48"/>
    </location>
</feature>
<dbReference type="Proteomes" id="UP000499080">
    <property type="component" value="Unassembled WGS sequence"/>
</dbReference>
<accession>A0A4Y2MVI8</accession>
<comment type="caution">
    <text evidence="1">The sequence shown here is derived from an EMBL/GenBank/DDBJ whole genome shotgun (WGS) entry which is preliminary data.</text>
</comment>
<keyword evidence="2" id="KW-1185">Reference proteome</keyword>
<gene>
    <name evidence="1" type="ORF">AVEN_235209_1</name>
</gene>
<reference evidence="1 2" key="1">
    <citation type="journal article" date="2019" name="Sci. Rep.">
        <title>Orb-weaving spider Araneus ventricosus genome elucidates the spidroin gene catalogue.</title>
        <authorList>
            <person name="Kono N."/>
            <person name="Nakamura H."/>
            <person name="Ohtoshi R."/>
            <person name="Moran D.A.P."/>
            <person name="Shinohara A."/>
            <person name="Yoshida Y."/>
            <person name="Fujiwara M."/>
            <person name="Mori M."/>
            <person name="Tomita M."/>
            <person name="Arakawa K."/>
        </authorList>
    </citation>
    <scope>NUCLEOTIDE SEQUENCE [LARGE SCALE GENOMIC DNA]</scope>
</reference>
<dbReference type="AlphaFoldDB" id="A0A4Y2MVI8"/>